<name>A0A364RC00_9BACT</name>
<dbReference type="Proteomes" id="UP000251692">
    <property type="component" value="Unassembled WGS sequence"/>
</dbReference>
<feature type="domain" description="DUF4126" evidence="1">
    <location>
        <begin position="12"/>
        <end position="149"/>
    </location>
</feature>
<comment type="caution">
    <text evidence="2">The sequence shown here is derived from an EMBL/GenBank/DDBJ whole genome shotgun (WGS) entry which is preliminary data.</text>
</comment>
<dbReference type="InterPro" id="IPR025196">
    <property type="entry name" value="DUF4126"/>
</dbReference>
<dbReference type="Pfam" id="PF13548">
    <property type="entry name" value="DUF4126"/>
    <property type="match status" value="1"/>
</dbReference>
<organism evidence="2 3">
    <name type="scientific">Pontibacter arcticus</name>
    <dbReference type="NCBI Taxonomy" id="2080288"/>
    <lineage>
        <taxon>Bacteria</taxon>
        <taxon>Pseudomonadati</taxon>
        <taxon>Bacteroidota</taxon>
        <taxon>Cytophagia</taxon>
        <taxon>Cytophagales</taxon>
        <taxon>Hymenobacteraceae</taxon>
        <taxon>Pontibacter</taxon>
    </lineage>
</organism>
<proteinExistence type="predicted"/>
<reference evidence="2 3" key="1">
    <citation type="submission" date="2018-06" db="EMBL/GenBank/DDBJ databases">
        <authorList>
            <person name="Liu Z.-W."/>
        </authorList>
    </citation>
    <scope>NUCLEOTIDE SEQUENCE [LARGE SCALE GENOMIC DNA]</scope>
    <source>
        <strain evidence="2 3">2b14</strain>
    </source>
</reference>
<sequence>MKQTTQNYTLKALGMGAIAGMRALSAPAILSNELQDAPTALLANSPLRYLQKGPVATGLKWLAVTEMAGDKVPNSPDRIALPQIGVRAISGAVVGATIFTVNNDSPLKGAALGGVAAIAATYATFYLRKALHDKGKVPNLICGLIEDGIMLKSGLAIAKK</sequence>
<gene>
    <name evidence="2" type="ORF">DP923_13880</name>
</gene>
<dbReference type="AlphaFoldDB" id="A0A364RC00"/>
<evidence type="ECO:0000313" key="2">
    <source>
        <dbReference type="EMBL" id="RAU81785.1"/>
    </source>
</evidence>
<dbReference type="OrthoDB" id="9812409at2"/>
<dbReference type="RefSeq" id="WP_112306465.1">
    <property type="nucleotide sequence ID" value="NZ_QMDV01000004.1"/>
</dbReference>
<evidence type="ECO:0000313" key="3">
    <source>
        <dbReference type="Proteomes" id="UP000251692"/>
    </source>
</evidence>
<reference evidence="2 3" key="2">
    <citation type="submission" date="2018-07" db="EMBL/GenBank/DDBJ databases">
        <title>Pontibacter sp. 2b14 genomic sequence and assembly.</title>
        <authorList>
            <person name="Du Z.-J."/>
        </authorList>
    </citation>
    <scope>NUCLEOTIDE SEQUENCE [LARGE SCALE GENOMIC DNA]</scope>
    <source>
        <strain evidence="2 3">2b14</strain>
    </source>
</reference>
<dbReference type="EMBL" id="QMDV01000004">
    <property type="protein sequence ID" value="RAU81785.1"/>
    <property type="molecule type" value="Genomic_DNA"/>
</dbReference>
<protein>
    <recommendedName>
        <fullName evidence="1">DUF4126 domain-containing protein</fullName>
    </recommendedName>
</protein>
<accession>A0A364RC00</accession>
<keyword evidence="3" id="KW-1185">Reference proteome</keyword>
<evidence type="ECO:0000259" key="1">
    <source>
        <dbReference type="Pfam" id="PF13548"/>
    </source>
</evidence>